<feature type="transmembrane region" description="Helical" evidence="1">
    <location>
        <begin position="85"/>
        <end position="103"/>
    </location>
</feature>
<protein>
    <submittedName>
        <fullName evidence="2">Class I SAM-dependent methyltransferase</fullName>
    </submittedName>
</protein>
<dbReference type="OrthoDB" id="1853779at2"/>
<proteinExistence type="predicted"/>
<dbReference type="RefSeq" id="WP_147850329.1">
    <property type="nucleotide sequence ID" value="NZ_VDUZ01000038.1"/>
</dbReference>
<keyword evidence="2" id="KW-0808">Transferase</keyword>
<organism evidence="2 3">
    <name type="scientific">Vineibacter terrae</name>
    <dbReference type="NCBI Taxonomy" id="2586908"/>
    <lineage>
        <taxon>Bacteria</taxon>
        <taxon>Pseudomonadati</taxon>
        <taxon>Pseudomonadota</taxon>
        <taxon>Alphaproteobacteria</taxon>
        <taxon>Hyphomicrobiales</taxon>
        <taxon>Vineibacter</taxon>
    </lineage>
</organism>
<evidence type="ECO:0000313" key="2">
    <source>
        <dbReference type="EMBL" id="TXL71921.1"/>
    </source>
</evidence>
<accession>A0A5C8PDT8</accession>
<reference evidence="2 3" key="1">
    <citation type="submission" date="2019-06" db="EMBL/GenBank/DDBJ databases">
        <title>New taxonomy in bacterial strain CC-CFT640, isolated from vineyard.</title>
        <authorList>
            <person name="Lin S.-Y."/>
            <person name="Tsai C.-F."/>
            <person name="Young C.-C."/>
        </authorList>
    </citation>
    <scope>NUCLEOTIDE SEQUENCE [LARGE SCALE GENOMIC DNA]</scope>
    <source>
        <strain evidence="2 3">CC-CFT640</strain>
    </source>
</reference>
<keyword evidence="2" id="KW-0489">Methyltransferase</keyword>
<keyword evidence="3" id="KW-1185">Reference proteome</keyword>
<dbReference type="EMBL" id="VDUZ01000038">
    <property type="protein sequence ID" value="TXL71921.1"/>
    <property type="molecule type" value="Genomic_DNA"/>
</dbReference>
<keyword evidence="1" id="KW-1133">Transmembrane helix</keyword>
<gene>
    <name evidence="2" type="ORF">FHP25_28190</name>
</gene>
<dbReference type="Proteomes" id="UP000321638">
    <property type="component" value="Unassembled WGS sequence"/>
</dbReference>
<dbReference type="GO" id="GO:0032259">
    <property type="term" value="P:methylation"/>
    <property type="evidence" value="ECO:0007669"/>
    <property type="project" value="UniProtKB-KW"/>
</dbReference>
<dbReference type="Gene3D" id="3.40.50.150">
    <property type="entry name" value="Vaccinia Virus protein VP39"/>
    <property type="match status" value="1"/>
</dbReference>
<keyword evidence="1" id="KW-0472">Membrane</keyword>
<evidence type="ECO:0000313" key="3">
    <source>
        <dbReference type="Proteomes" id="UP000321638"/>
    </source>
</evidence>
<evidence type="ECO:0000256" key="1">
    <source>
        <dbReference type="SAM" id="Phobius"/>
    </source>
</evidence>
<sequence length="479" mass="51715">MSVDTKGVLLRERGGRLVLVLIAGYVVAAGVLGGALVAMGAIPPWREGSTFELVPGTAAMLLGAVAILAYLGGTPPSEAPLRRRGLALGAVLFLIGLEEAFSLHKIIGSERVVDLALWLAMAAVLHSFVSRVEISDRAALFLGGAWIVHGLSVLVEGTTMVFVLSPTAAEWVDEFLEFCYVPLYGVAVFCLPVITRFDNAATMPQDAAQRASFAGAVERAALAIWGEIGFRLFRLSRPGATFADFYAYDIERKLATGASHPTLGKRKRVRRTGQALDLTTARHGARGRFVLERLFLEGLRPEHRVVDYGCGSLRIGQHFISFLDPGGYWGLDVTDSFYRDGLDLLPPGAAQARCPHLAVIDTTTLSDVRAQQPDFIVCVAVLLHVPPGELDMFFDRLLGLRAPHSVVALWFDESATLVRTQAKAWAYPRATILAQAGRAAPAAACSVEVFDDITARYGGLPVTRSILWVRPRAAKVPSE</sequence>
<dbReference type="InterPro" id="IPR029063">
    <property type="entry name" value="SAM-dependent_MTases_sf"/>
</dbReference>
<comment type="caution">
    <text evidence="2">The sequence shown here is derived from an EMBL/GenBank/DDBJ whole genome shotgun (WGS) entry which is preliminary data.</text>
</comment>
<dbReference type="AlphaFoldDB" id="A0A5C8PDT8"/>
<feature type="transmembrane region" description="Helical" evidence="1">
    <location>
        <begin position="175"/>
        <end position="194"/>
    </location>
</feature>
<feature type="transmembrane region" description="Helical" evidence="1">
    <location>
        <begin position="17"/>
        <end position="41"/>
    </location>
</feature>
<name>A0A5C8PDT8_9HYPH</name>
<dbReference type="GO" id="GO:0008168">
    <property type="term" value="F:methyltransferase activity"/>
    <property type="evidence" value="ECO:0007669"/>
    <property type="project" value="UniProtKB-KW"/>
</dbReference>
<feature type="transmembrane region" description="Helical" evidence="1">
    <location>
        <begin position="53"/>
        <end position="73"/>
    </location>
</feature>
<feature type="transmembrane region" description="Helical" evidence="1">
    <location>
        <begin position="139"/>
        <end position="163"/>
    </location>
</feature>
<keyword evidence="1" id="KW-0812">Transmembrane</keyword>
<dbReference type="SUPFAM" id="SSF53335">
    <property type="entry name" value="S-adenosyl-L-methionine-dependent methyltransferases"/>
    <property type="match status" value="1"/>
</dbReference>
<feature type="transmembrane region" description="Helical" evidence="1">
    <location>
        <begin position="115"/>
        <end position="132"/>
    </location>
</feature>